<accession>A0A1T4SN38</accession>
<evidence type="ECO:0000313" key="2">
    <source>
        <dbReference type="Proteomes" id="UP000190637"/>
    </source>
</evidence>
<sequence>MEQNLTALCCECGAIRTVSTYRGIGEAQSAYGLARCVVWRMCRVCGHRTYHAYLRADEERDELEEALDLDDALAAEALDEEIEQLRLCGIDIGHAPVPAIWDGQPVGMVTQRLTDHAYAIVLDPNASVVARLKLIDLMWNELSIGDHDDRWYIHPADDESPGYAVRLFGYRVRR</sequence>
<proteinExistence type="predicted"/>
<dbReference type="EMBL" id="FUWS01000010">
    <property type="protein sequence ID" value="SKA29714.1"/>
    <property type="molecule type" value="Genomic_DNA"/>
</dbReference>
<organism evidence="1 2">
    <name type="scientific">Marinactinospora thermotolerans DSM 45154</name>
    <dbReference type="NCBI Taxonomy" id="1122192"/>
    <lineage>
        <taxon>Bacteria</taxon>
        <taxon>Bacillati</taxon>
        <taxon>Actinomycetota</taxon>
        <taxon>Actinomycetes</taxon>
        <taxon>Streptosporangiales</taxon>
        <taxon>Nocardiopsidaceae</taxon>
        <taxon>Marinactinospora</taxon>
    </lineage>
</organism>
<dbReference type="Pfam" id="PF19836">
    <property type="entry name" value="DUF6315"/>
    <property type="match status" value="1"/>
</dbReference>
<dbReference type="RefSeq" id="WP_078763005.1">
    <property type="nucleotide sequence ID" value="NZ_FUWS01000010.1"/>
</dbReference>
<dbReference type="InterPro" id="IPR045631">
    <property type="entry name" value="DUF6315"/>
</dbReference>
<evidence type="ECO:0000313" key="1">
    <source>
        <dbReference type="EMBL" id="SKA29714.1"/>
    </source>
</evidence>
<name>A0A1T4SN38_9ACTN</name>
<reference evidence="1 2" key="1">
    <citation type="submission" date="2017-02" db="EMBL/GenBank/DDBJ databases">
        <authorList>
            <person name="Peterson S.W."/>
        </authorList>
    </citation>
    <scope>NUCLEOTIDE SEQUENCE [LARGE SCALE GENOMIC DNA]</scope>
    <source>
        <strain evidence="1 2">DSM 45154</strain>
    </source>
</reference>
<protein>
    <submittedName>
        <fullName evidence="1">Uncharacterized protein</fullName>
    </submittedName>
</protein>
<dbReference type="AlphaFoldDB" id="A0A1T4SN38"/>
<keyword evidence="2" id="KW-1185">Reference proteome</keyword>
<dbReference type="Proteomes" id="UP000190637">
    <property type="component" value="Unassembled WGS sequence"/>
</dbReference>
<gene>
    <name evidence="1" type="ORF">SAMN02745673_03759</name>
</gene>
<dbReference type="OrthoDB" id="3426083at2"/>